<evidence type="ECO:0000256" key="1">
    <source>
        <dbReference type="SAM" id="Phobius"/>
    </source>
</evidence>
<evidence type="ECO:0000313" key="2">
    <source>
        <dbReference type="EMBL" id="PIW34255.1"/>
    </source>
</evidence>
<comment type="caution">
    <text evidence="2">The sequence shown here is derived from an EMBL/GenBank/DDBJ whole genome shotgun (WGS) entry which is preliminary data.</text>
</comment>
<keyword evidence="1" id="KW-1133">Transmembrane helix</keyword>
<feature type="transmembrane region" description="Helical" evidence="1">
    <location>
        <begin position="128"/>
        <end position="148"/>
    </location>
</feature>
<organism evidence="2 3">
    <name type="scientific">bacterium (Candidatus Ratteibacteria) CG15_BIG_FIL_POST_REV_8_21_14_020_41_12</name>
    <dbReference type="NCBI Taxonomy" id="2014291"/>
    <lineage>
        <taxon>Bacteria</taxon>
        <taxon>Candidatus Ratteibacteria</taxon>
    </lineage>
</organism>
<evidence type="ECO:0000313" key="3">
    <source>
        <dbReference type="Proteomes" id="UP000230025"/>
    </source>
</evidence>
<dbReference type="PANTHER" id="PTHR37422:SF17">
    <property type="entry name" value="O-ANTIGEN LIGASE"/>
    <property type="match status" value="1"/>
</dbReference>
<keyword evidence="1" id="KW-0812">Transmembrane</keyword>
<gene>
    <name evidence="2" type="ORF">COW28_00220</name>
</gene>
<proteinExistence type="predicted"/>
<feature type="transmembrane region" description="Helical" evidence="1">
    <location>
        <begin position="168"/>
        <end position="185"/>
    </location>
</feature>
<dbReference type="Proteomes" id="UP000230025">
    <property type="component" value="Unassembled WGS sequence"/>
</dbReference>
<dbReference type="AlphaFoldDB" id="A0A2M7H0J6"/>
<dbReference type="PANTHER" id="PTHR37422">
    <property type="entry name" value="TEICHURONIC ACID BIOSYNTHESIS PROTEIN TUAE"/>
    <property type="match status" value="1"/>
</dbReference>
<feature type="non-terminal residue" evidence="2">
    <location>
        <position position="199"/>
    </location>
</feature>
<feature type="transmembrane region" description="Helical" evidence="1">
    <location>
        <begin position="72"/>
        <end position="92"/>
    </location>
</feature>
<reference evidence="3" key="1">
    <citation type="submission" date="2017-09" db="EMBL/GenBank/DDBJ databases">
        <title>Depth-based differentiation of microbial function through sediment-hosted aquifers and enrichment of novel symbionts in the deep terrestrial subsurface.</title>
        <authorList>
            <person name="Probst A.J."/>
            <person name="Ladd B."/>
            <person name="Jarett J.K."/>
            <person name="Geller-Mcgrath D.E."/>
            <person name="Sieber C.M.K."/>
            <person name="Emerson J.B."/>
            <person name="Anantharaman K."/>
            <person name="Thomas B.C."/>
            <person name="Malmstrom R."/>
            <person name="Stieglmeier M."/>
            <person name="Klingl A."/>
            <person name="Woyke T."/>
            <person name="Ryan C.M."/>
            <person name="Banfield J.F."/>
        </authorList>
    </citation>
    <scope>NUCLEOTIDE SEQUENCE [LARGE SCALE GENOMIC DNA]</scope>
</reference>
<feature type="non-terminal residue" evidence="2">
    <location>
        <position position="1"/>
    </location>
</feature>
<dbReference type="EMBL" id="PFFY01000011">
    <property type="protein sequence ID" value="PIW34255.1"/>
    <property type="molecule type" value="Genomic_DNA"/>
</dbReference>
<name>A0A2M7H0J6_9BACT</name>
<sequence>LITFLRPEFGLYVIIFSMLLSPELKVGGLPGRDVVIRLEDLLLMIVTFTWLAKTAINKELNLFKKGPLNLPIAFYLFACILTTLIGIIQGPRLIPAKGFFYILKYTEYFLLFFMVSNSLRDKSQIQRFLVFFFLVDAIICFYGFYQIMGGIGRVTAPFEGQVGEPNTLGGYFILLFGILFGLFLYSKSRHQQFWVGGLL</sequence>
<feature type="transmembrane region" description="Helical" evidence="1">
    <location>
        <begin position="98"/>
        <end position="116"/>
    </location>
</feature>
<keyword evidence="1" id="KW-0472">Membrane</keyword>
<accession>A0A2M7H0J6</accession>
<dbReference type="InterPro" id="IPR051533">
    <property type="entry name" value="WaaL-like"/>
</dbReference>
<protein>
    <submittedName>
        <fullName evidence="2">Uncharacterized protein</fullName>
    </submittedName>
</protein>